<comment type="caution">
    <text evidence="1">The sequence shown here is derived from an EMBL/GenBank/DDBJ whole genome shotgun (WGS) entry which is preliminary data.</text>
</comment>
<protein>
    <recommendedName>
        <fullName evidence="3">Lysine-specific metallo-endopeptidase domain-containing protein</fullName>
    </recommendedName>
</protein>
<dbReference type="EMBL" id="JAKEKT020000068">
    <property type="protein sequence ID" value="KAL1639166.1"/>
    <property type="molecule type" value="Genomic_DNA"/>
</dbReference>
<proteinExistence type="predicted"/>
<name>A0ABR3TI28_9PEZI</name>
<accession>A0ABR3TI28</accession>
<evidence type="ECO:0000313" key="2">
    <source>
        <dbReference type="Proteomes" id="UP001521184"/>
    </source>
</evidence>
<dbReference type="Proteomes" id="UP001521184">
    <property type="component" value="Unassembled WGS sequence"/>
</dbReference>
<dbReference type="SUPFAM" id="SSF55486">
    <property type="entry name" value="Metalloproteases ('zincins'), catalytic domain"/>
    <property type="match status" value="1"/>
</dbReference>
<dbReference type="InterPro" id="IPR024079">
    <property type="entry name" value="MetalloPept_cat_dom_sf"/>
</dbReference>
<dbReference type="Gene3D" id="3.40.390.10">
    <property type="entry name" value="Collagenase (Catalytic Domain)"/>
    <property type="match status" value="1"/>
</dbReference>
<evidence type="ECO:0000313" key="1">
    <source>
        <dbReference type="EMBL" id="KAL1639166.1"/>
    </source>
</evidence>
<keyword evidence="2" id="KW-1185">Reference proteome</keyword>
<organism evidence="1 2">
    <name type="scientific">Diplodia intermedia</name>
    <dbReference type="NCBI Taxonomy" id="856260"/>
    <lineage>
        <taxon>Eukaryota</taxon>
        <taxon>Fungi</taxon>
        <taxon>Dikarya</taxon>
        <taxon>Ascomycota</taxon>
        <taxon>Pezizomycotina</taxon>
        <taxon>Dothideomycetes</taxon>
        <taxon>Dothideomycetes incertae sedis</taxon>
        <taxon>Botryosphaeriales</taxon>
        <taxon>Botryosphaeriaceae</taxon>
        <taxon>Diplodia</taxon>
    </lineage>
</organism>
<sequence>MHFQLDRGANQTLVKRSYPALLDFDQNDPAAQARERKVLRGLSDLITLVGVIRATQATNDHAVMDHYFHADDDAKNVADVFDNIWGENENGQGAEALRYVVISDNHAKKWCRDDDRRIAALDNVAGTIDRAALIFCPKAYQFPLLSEMSCDDLGDKVSGRMSSFAGILLHELTHFDSIGKLAIGTRIGDAKFSSGKDVYGPLGTRQYRDDPASVPQGNADQYRWYAQGDR</sequence>
<reference evidence="1 2" key="1">
    <citation type="journal article" date="2023" name="Plant Dis.">
        <title>First Report of Diplodia intermedia Causing Canker and Dieback Diseases on Apple Trees in Canada.</title>
        <authorList>
            <person name="Ellouze W."/>
            <person name="Ilyukhin E."/>
            <person name="Sulman M."/>
            <person name="Ali S."/>
        </authorList>
    </citation>
    <scope>NUCLEOTIDE SEQUENCE [LARGE SCALE GENOMIC DNA]</scope>
    <source>
        <strain evidence="1 2">M45-28</strain>
    </source>
</reference>
<gene>
    <name evidence="1" type="ORF">SLS58_008253</name>
</gene>
<evidence type="ECO:0008006" key="3">
    <source>
        <dbReference type="Google" id="ProtNLM"/>
    </source>
</evidence>